<dbReference type="GO" id="GO:0004222">
    <property type="term" value="F:metalloendopeptidase activity"/>
    <property type="evidence" value="ECO:0007669"/>
    <property type="project" value="UniProtKB-UniRule"/>
</dbReference>
<dbReference type="PANTHER" id="PTHR10127">
    <property type="entry name" value="DISCOIDIN, CUB, EGF, LAMININ , AND ZINC METALLOPROTEASE DOMAIN CONTAINING"/>
    <property type="match status" value="1"/>
</dbReference>
<feature type="signal peptide" evidence="2">
    <location>
        <begin position="1"/>
        <end position="19"/>
    </location>
</feature>
<dbReference type="Gene3D" id="3.40.390.10">
    <property type="entry name" value="Collagenase (Catalytic Domain)"/>
    <property type="match status" value="1"/>
</dbReference>
<dbReference type="VEuPathDB" id="VectorBase:MDOMA2_018885"/>
<dbReference type="VEuPathDB" id="VectorBase:MDOA009738"/>
<dbReference type="KEGG" id="mde:101889334"/>
<reference evidence="4" key="1">
    <citation type="submission" date="2020-05" db="UniProtKB">
        <authorList>
            <consortium name="EnsemblMetazoa"/>
        </authorList>
    </citation>
    <scope>IDENTIFICATION</scope>
    <source>
        <strain evidence="4">Aabys</strain>
    </source>
</reference>
<dbReference type="EnsemblMetazoa" id="MDOA009738-RA">
    <property type="protein sequence ID" value="MDOA009738-PA"/>
    <property type="gene ID" value="MDOA009738"/>
</dbReference>
<keyword evidence="1 2" id="KW-0378">Hydrolase</keyword>
<organism evidence="4">
    <name type="scientific">Musca domestica</name>
    <name type="common">House fly</name>
    <dbReference type="NCBI Taxonomy" id="7370"/>
    <lineage>
        <taxon>Eukaryota</taxon>
        <taxon>Metazoa</taxon>
        <taxon>Ecdysozoa</taxon>
        <taxon>Arthropoda</taxon>
        <taxon>Hexapoda</taxon>
        <taxon>Insecta</taxon>
        <taxon>Pterygota</taxon>
        <taxon>Neoptera</taxon>
        <taxon>Endopterygota</taxon>
        <taxon>Diptera</taxon>
        <taxon>Brachycera</taxon>
        <taxon>Muscomorpha</taxon>
        <taxon>Muscoidea</taxon>
        <taxon>Muscidae</taxon>
        <taxon>Musca</taxon>
    </lineage>
</organism>
<feature type="binding site" evidence="1">
    <location>
        <position position="147"/>
    </location>
    <ligand>
        <name>Zn(2+)</name>
        <dbReference type="ChEBI" id="CHEBI:29105"/>
        <note>catalytic</note>
    </ligand>
</feature>
<dbReference type="GO" id="GO:0008270">
    <property type="term" value="F:zinc ion binding"/>
    <property type="evidence" value="ECO:0007669"/>
    <property type="project" value="UniProtKB-UniRule"/>
</dbReference>
<dbReference type="GO" id="GO:0006508">
    <property type="term" value="P:proteolysis"/>
    <property type="evidence" value="ECO:0007669"/>
    <property type="project" value="UniProtKB-KW"/>
</dbReference>
<dbReference type="RefSeq" id="XP_005175266.2">
    <property type="nucleotide sequence ID" value="XM_005175209.4"/>
</dbReference>
<feature type="domain" description="Peptidase M12A" evidence="3">
    <location>
        <begin position="49"/>
        <end position="252"/>
    </location>
</feature>
<evidence type="ECO:0000259" key="3">
    <source>
        <dbReference type="PROSITE" id="PS51864"/>
    </source>
</evidence>
<proteinExistence type="predicted"/>
<dbReference type="PRINTS" id="PR00480">
    <property type="entry name" value="ASTACIN"/>
</dbReference>
<dbReference type="PANTHER" id="PTHR10127:SF814">
    <property type="entry name" value="MEPRIN A SUBUNIT BETA"/>
    <property type="match status" value="1"/>
</dbReference>
<dbReference type="OrthoDB" id="291007at2759"/>
<protein>
    <recommendedName>
        <fullName evidence="2">Metalloendopeptidase</fullName>
        <ecNumber evidence="2">3.4.24.-</ecNumber>
    </recommendedName>
</protein>
<comment type="caution">
    <text evidence="1">Lacks conserved residue(s) required for the propagation of feature annotation.</text>
</comment>
<keyword evidence="1 2" id="KW-0482">Metalloprotease</keyword>
<dbReference type="FunFam" id="3.40.390.10:FF:000037">
    <property type="entry name" value="Metalloendopeptidase"/>
    <property type="match status" value="1"/>
</dbReference>
<dbReference type="InterPro" id="IPR006026">
    <property type="entry name" value="Peptidase_Metallo"/>
</dbReference>
<dbReference type="PROSITE" id="PS51864">
    <property type="entry name" value="ASTACIN"/>
    <property type="match status" value="1"/>
</dbReference>
<name>A0A1I8MYK9_MUSDO</name>
<evidence type="ECO:0000256" key="2">
    <source>
        <dbReference type="RuleBase" id="RU361183"/>
    </source>
</evidence>
<feature type="binding site" evidence="1">
    <location>
        <position position="157"/>
    </location>
    <ligand>
        <name>Zn(2+)</name>
        <dbReference type="ChEBI" id="CHEBI:29105"/>
        <note>catalytic</note>
    </ligand>
</feature>
<dbReference type="InterPro" id="IPR001506">
    <property type="entry name" value="Peptidase_M12A"/>
</dbReference>
<feature type="chain" id="PRO_5044514270" description="Metalloendopeptidase" evidence="2">
    <location>
        <begin position="20"/>
        <end position="255"/>
    </location>
</feature>
<dbReference type="Pfam" id="PF01400">
    <property type="entry name" value="Astacin"/>
    <property type="match status" value="1"/>
</dbReference>
<comment type="cofactor">
    <cofactor evidence="1 2">
        <name>Zn(2+)</name>
        <dbReference type="ChEBI" id="CHEBI:29105"/>
    </cofactor>
    <text evidence="1 2">Binds 1 zinc ion per subunit.</text>
</comment>
<sequence>MNVFGSLVICTALLGFVFALPLVTREETDPELTAGYVEGDMILEVNSRNGMRKEVYRWPNNTLYYKFHTQFDDDHRSYILRGMQIIEEVSCIRFQEANEDQPNFINITGLSGGCYSTVGYRNKGAQNYNLQLYPLDKGCFRMGTIVHELLHTLGFYHMQSSANRDDYVFINETNVKEDKMHNFKKYDLSAVDDFDEEYDYASVLHYSAFAFSANGEMTIVPLRDASAASVMGQRRGMTQGDINRLNLMYRCPVKV</sequence>
<keyword evidence="1 2" id="KW-0862">Zinc</keyword>
<dbReference type="CDD" id="cd04280">
    <property type="entry name" value="ZnMc_astacin_like"/>
    <property type="match status" value="1"/>
</dbReference>
<feature type="binding site" evidence="1">
    <location>
        <position position="151"/>
    </location>
    <ligand>
        <name>Zn(2+)</name>
        <dbReference type="ChEBI" id="CHEBI:29105"/>
        <note>catalytic</note>
    </ligand>
</feature>
<accession>A0A1I8MYK9</accession>
<dbReference type="InterPro" id="IPR034035">
    <property type="entry name" value="Astacin-like_dom"/>
</dbReference>
<evidence type="ECO:0000256" key="1">
    <source>
        <dbReference type="PROSITE-ProRule" id="PRU01211"/>
    </source>
</evidence>
<dbReference type="AlphaFoldDB" id="A0A1I8MYK9"/>
<gene>
    <name evidence="4" type="primary">101889334</name>
</gene>
<keyword evidence="1 2" id="KW-0645">Protease</keyword>
<dbReference type="SUPFAM" id="SSF55486">
    <property type="entry name" value="Metalloproteases ('zincins'), catalytic domain"/>
    <property type="match status" value="1"/>
</dbReference>
<dbReference type="InterPro" id="IPR024079">
    <property type="entry name" value="MetalloPept_cat_dom_sf"/>
</dbReference>
<keyword evidence="2" id="KW-0732">Signal</keyword>
<evidence type="ECO:0000313" key="4">
    <source>
        <dbReference type="EnsemblMetazoa" id="MDOA009738-PA"/>
    </source>
</evidence>
<dbReference type="eggNOG" id="KOG3714">
    <property type="taxonomic scope" value="Eukaryota"/>
</dbReference>
<keyword evidence="1 2" id="KW-0479">Metal-binding</keyword>
<dbReference type="SMART" id="SM00235">
    <property type="entry name" value="ZnMc"/>
    <property type="match status" value="1"/>
</dbReference>
<feature type="active site" evidence="1">
    <location>
        <position position="148"/>
    </location>
</feature>
<dbReference type="EC" id="3.4.24.-" evidence="2"/>